<dbReference type="InterPro" id="IPR045340">
    <property type="entry name" value="DUF6533"/>
</dbReference>
<feature type="transmembrane region" description="Helical" evidence="2">
    <location>
        <begin position="233"/>
        <end position="251"/>
    </location>
</feature>
<protein>
    <recommendedName>
        <fullName evidence="3">DUF6533 domain-containing protein</fullName>
    </recommendedName>
</protein>
<gene>
    <name evidence="4" type="ORF">WG66_7267</name>
</gene>
<feature type="domain" description="DUF6533" evidence="3">
    <location>
        <begin position="27"/>
        <end position="71"/>
    </location>
</feature>
<sequence length="320" mass="35540">MDLDSLNGDGISRTESDTSPPYPLGAYIVVGTLGMFLWEILINLGSEYKLLLKRRIGLPTIVYYWARINTFAGLVGAVLFFTVPLGRYCTTISKAILIGISPFVTSETLLLFFRLRAVYWENRRMVIGFFVSFLVVTGCSTLIPFAGAGYRIGPSNPYCTANMNARLAEAMLLIPLLNHIAVFIAISVRLSQLNSIKDFGSSPRKGLVFQVKAFWRGKHLPLLSKTVLQDGQIYILIFILTTIATSIMMAIGRLNVIYRFILIAPHAAIENSMNSYLFRSVRATLLPTQDVTTPTLHFRPNTDGSVDEESRGGDNGELVR</sequence>
<feature type="transmembrane region" description="Helical" evidence="2">
    <location>
        <begin position="95"/>
        <end position="113"/>
    </location>
</feature>
<accession>A0A0W0FV64</accession>
<feature type="transmembrane region" description="Helical" evidence="2">
    <location>
        <begin position="170"/>
        <end position="188"/>
    </location>
</feature>
<evidence type="ECO:0000256" key="2">
    <source>
        <dbReference type="SAM" id="Phobius"/>
    </source>
</evidence>
<evidence type="ECO:0000256" key="1">
    <source>
        <dbReference type="SAM" id="MobiDB-lite"/>
    </source>
</evidence>
<dbReference type="AlphaFoldDB" id="A0A0W0FV64"/>
<dbReference type="EMBL" id="LATX01001604">
    <property type="protein sequence ID" value="KTB40146.1"/>
    <property type="molecule type" value="Genomic_DNA"/>
</dbReference>
<organism evidence="4 5">
    <name type="scientific">Moniliophthora roreri</name>
    <name type="common">Frosty pod rot fungus</name>
    <name type="synonym">Monilia roreri</name>
    <dbReference type="NCBI Taxonomy" id="221103"/>
    <lineage>
        <taxon>Eukaryota</taxon>
        <taxon>Fungi</taxon>
        <taxon>Dikarya</taxon>
        <taxon>Basidiomycota</taxon>
        <taxon>Agaricomycotina</taxon>
        <taxon>Agaricomycetes</taxon>
        <taxon>Agaricomycetidae</taxon>
        <taxon>Agaricales</taxon>
        <taxon>Marasmiineae</taxon>
        <taxon>Marasmiaceae</taxon>
        <taxon>Moniliophthora</taxon>
    </lineage>
</organism>
<dbReference type="eggNOG" id="ENOG502SNBK">
    <property type="taxonomic scope" value="Eukaryota"/>
</dbReference>
<dbReference type="Proteomes" id="UP000054988">
    <property type="component" value="Unassembled WGS sequence"/>
</dbReference>
<keyword evidence="2" id="KW-1133">Transmembrane helix</keyword>
<proteinExistence type="predicted"/>
<comment type="caution">
    <text evidence="4">The sequence shown here is derived from an EMBL/GenBank/DDBJ whole genome shotgun (WGS) entry which is preliminary data.</text>
</comment>
<keyword evidence="2" id="KW-0812">Transmembrane</keyword>
<evidence type="ECO:0000313" key="5">
    <source>
        <dbReference type="Proteomes" id="UP000054988"/>
    </source>
</evidence>
<feature type="transmembrane region" description="Helical" evidence="2">
    <location>
        <begin position="62"/>
        <end position="83"/>
    </location>
</feature>
<evidence type="ECO:0000259" key="3">
    <source>
        <dbReference type="Pfam" id="PF20151"/>
    </source>
</evidence>
<keyword evidence="2" id="KW-0472">Membrane</keyword>
<feature type="transmembrane region" description="Helical" evidence="2">
    <location>
        <begin position="24"/>
        <end position="42"/>
    </location>
</feature>
<feature type="region of interest" description="Disordered" evidence="1">
    <location>
        <begin position="294"/>
        <end position="320"/>
    </location>
</feature>
<name>A0A0W0FV64_MONRR</name>
<dbReference type="Pfam" id="PF20151">
    <property type="entry name" value="DUF6533"/>
    <property type="match status" value="1"/>
</dbReference>
<feature type="transmembrane region" description="Helical" evidence="2">
    <location>
        <begin position="125"/>
        <end position="150"/>
    </location>
</feature>
<feature type="compositionally biased region" description="Basic and acidic residues" evidence="1">
    <location>
        <begin position="308"/>
        <end position="320"/>
    </location>
</feature>
<reference evidence="4 5" key="1">
    <citation type="submission" date="2015-12" db="EMBL/GenBank/DDBJ databases">
        <title>Draft genome sequence of Moniliophthora roreri, the causal agent of frosty pod rot of cacao.</title>
        <authorList>
            <person name="Aime M.C."/>
            <person name="Diaz-Valderrama J.R."/>
            <person name="Kijpornyongpan T."/>
            <person name="Phillips-Mora W."/>
        </authorList>
    </citation>
    <scope>NUCLEOTIDE SEQUENCE [LARGE SCALE GENOMIC DNA]</scope>
    <source>
        <strain evidence="4 5">MCA 2952</strain>
    </source>
</reference>
<evidence type="ECO:0000313" key="4">
    <source>
        <dbReference type="EMBL" id="KTB40146.1"/>
    </source>
</evidence>